<proteinExistence type="predicted"/>
<comment type="caution">
    <text evidence="1">The sequence shown here is derived from an EMBL/GenBank/DDBJ whole genome shotgun (WGS) entry which is preliminary data.</text>
</comment>
<organism evidence="1 2">
    <name type="scientific">Lindgomyces ingoldianus</name>
    <dbReference type="NCBI Taxonomy" id="673940"/>
    <lineage>
        <taxon>Eukaryota</taxon>
        <taxon>Fungi</taxon>
        <taxon>Dikarya</taxon>
        <taxon>Ascomycota</taxon>
        <taxon>Pezizomycotina</taxon>
        <taxon>Dothideomycetes</taxon>
        <taxon>Pleosporomycetidae</taxon>
        <taxon>Pleosporales</taxon>
        <taxon>Lindgomycetaceae</taxon>
        <taxon>Lindgomyces</taxon>
    </lineage>
</organism>
<evidence type="ECO:0000313" key="1">
    <source>
        <dbReference type="EMBL" id="KAF2477012.1"/>
    </source>
</evidence>
<evidence type="ECO:0000313" key="2">
    <source>
        <dbReference type="Proteomes" id="UP000799755"/>
    </source>
</evidence>
<dbReference type="EMBL" id="MU003493">
    <property type="protein sequence ID" value="KAF2477012.1"/>
    <property type="molecule type" value="Genomic_DNA"/>
</dbReference>
<accession>A0ACB6REU1</accession>
<dbReference type="Proteomes" id="UP000799755">
    <property type="component" value="Unassembled WGS sequence"/>
</dbReference>
<sequence>MSQKRKHTEFQGGDHPHSASKRSRSNHKVGGPHFKPRWRNQSHSEPKPTSTNTLRSRIRDLKRLLEHVDNEPKYKMPANVRMERERELEASEHELAAKTAVAREADHRKKMIGKYHRVRFFDRQKATRILKRLQRELSSLQDRSKKTDLLRKIHNTEVDINYAQYYPLMKPYSSLYPKSKRENSKSEELAGEEEAGVHRSEDVEQGPKGDVQMWKAIERAMEEGTLDVLRNSKAGLPVIEPKEDNRSKQKEARKYKKKNTQAGIMQRMLEDTNVEVVDEKDDESDGGFFE</sequence>
<reference evidence="1" key="1">
    <citation type="journal article" date="2020" name="Stud. Mycol.">
        <title>101 Dothideomycetes genomes: a test case for predicting lifestyles and emergence of pathogens.</title>
        <authorList>
            <person name="Haridas S."/>
            <person name="Albert R."/>
            <person name="Binder M."/>
            <person name="Bloem J."/>
            <person name="Labutti K."/>
            <person name="Salamov A."/>
            <person name="Andreopoulos B."/>
            <person name="Baker S."/>
            <person name="Barry K."/>
            <person name="Bills G."/>
            <person name="Bluhm B."/>
            <person name="Cannon C."/>
            <person name="Castanera R."/>
            <person name="Culley D."/>
            <person name="Daum C."/>
            <person name="Ezra D."/>
            <person name="Gonzalez J."/>
            <person name="Henrissat B."/>
            <person name="Kuo A."/>
            <person name="Liang C."/>
            <person name="Lipzen A."/>
            <person name="Lutzoni F."/>
            <person name="Magnuson J."/>
            <person name="Mondo S."/>
            <person name="Nolan M."/>
            <person name="Ohm R."/>
            <person name="Pangilinan J."/>
            <person name="Park H.-J."/>
            <person name="Ramirez L."/>
            <person name="Alfaro M."/>
            <person name="Sun H."/>
            <person name="Tritt A."/>
            <person name="Yoshinaga Y."/>
            <person name="Zwiers L.-H."/>
            <person name="Turgeon B."/>
            <person name="Goodwin S."/>
            <person name="Spatafora J."/>
            <person name="Crous P."/>
            <person name="Grigoriev I."/>
        </authorList>
    </citation>
    <scope>NUCLEOTIDE SEQUENCE</scope>
    <source>
        <strain evidence="1">ATCC 200398</strain>
    </source>
</reference>
<keyword evidence="2" id="KW-1185">Reference proteome</keyword>
<name>A0ACB6REU1_9PLEO</name>
<gene>
    <name evidence="1" type="ORF">BDR25DRAFT_339082</name>
</gene>
<protein>
    <submittedName>
        <fullName evidence="1">Uncharacterized protein</fullName>
    </submittedName>
</protein>